<proteinExistence type="predicted"/>
<dbReference type="EMBL" id="CM037029">
    <property type="protein sequence ID" value="KAH7652482.1"/>
    <property type="molecule type" value="Genomic_DNA"/>
</dbReference>
<dbReference type="Proteomes" id="UP000827976">
    <property type="component" value="Chromosome 19"/>
</dbReference>
<evidence type="ECO:0000313" key="2">
    <source>
        <dbReference type="Proteomes" id="UP000827976"/>
    </source>
</evidence>
<organism evidence="1 2">
    <name type="scientific">Dioscorea alata</name>
    <name type="common">Purple yam</name>
    <dbReference type="NCBI Taxonomy" id="55571"/>
    <lineage>
        <taxon>Eukaryota</taxon>
        <taxon>Viridiplantae</taxon>
        <taxon>Streptophyta</taxon>
        <taxon>Embryophyta</taxon>
        <taxon>Tracheophyta</taxon>
        <taxon>Spermatophyta</taxon>
        <taxon>Magnoliopsida</taxon>
        <taxon>Liliopsida</taxon>
        <taxon>Dioscoreales</taxon>
        <taxon>Dioscoreaceae</taxon>
        <taxon>Dioscorea</taxon>
    </lineage>
</organism>
<evidence type="ECO:0000313" key="1">
    <source>
        <dbReference type="EMBL" id="KAH7652482.1"/>
    </source>
</evidence>
<reference evidence="2" key="1">
    <citation type="journal article" date="2022" name="Nat. Commun.">
        <title>Chromosome evolution and the genetic basis of agronomically important traits in greater yam.</title>
        <authorList>
            <person name="Bredeson J.V."/>
            <person name="Lyons J.B."/>
            <person name="Oniyinde I.O."/>
            <person name="Okereke N.R."/>
            <person name="Kolade O."/>
            <person name="Nnabue I."/>
            <person name="Nwadili C.O."/>
            <person name="Hribova E."/>
            <person name="Parker M."/>
            <person name="Nwogha J."/>
            <person name="Shu S."/>
            <person name="Carlson J."/>
            <person name="Kariba R."/>
            <person name="Muthemba S."/>
            <person name="Knop K."/>
            <person name="Barton G.J."/>
            <person name="Sherwood A.V."/>
            <person name="Lopez-Montes A."/>
            <person name="Asiedu R."/>
            <person name="Jamnadass R."/>
            <person name="Muchugi A."/>
            <person name="Goodstein D."/>
            <person name="Egesi C.N."/>
            <person name="Featherston J."/>
            <person name="Asfaw A."/>
            <person name="Simpson G.G."/>
            <person name="Dolezel J."/>
            <person name="Hendre P.S."/>
            <person name="Van Deynze A."/>
            <person name="Kumar P.L."/>
            <person name="Obidiegwu J.E."/>
            <person name="Bhattacharjee R."/>
            <person name="Rokhsar D.S."/>
        </authorList>
    </citation>
    <scope>NUCLEOTIDE SEQUENCE [LARGE SCALE GENOMIC DNA]</scope>
    <source>
        <strain evidence="2">cv. TDa95/00328</strain>
    </source>
</reference>
<sequence length="607" mass="68214">MLGVDQEIAPTSAANFKRTHRLSTAMQRTSEWIFSQDIPSDITVLAGGAAFSLHKFPLVSKCGYIRKLMLEAGNSSDISVIDTSDIPGGAEAFEFAAKFCYGMNFEISAENVAMLRCAAEYLEMTEAYSDGNLISRTEAYLEEVAMLSLSGAVTVLRKAESLLPMSEKVKLVNRCIDAVAYLACNDSQFSLSLDSQESFSSSLSQPRLIVDWWAEELTVLKISTFQRLLMALKARGFKQVAFGPVLMLYVQKSLRGLDLFSGARKKNELKLEHERRLVLETIVSLLPTERNAMSVSFVSMLLRAALYLETTVACRLDLEKRMGLQLGQAVLDDLLIPSYSPDADTMFDVDTVKRILMNYLEQNTDSIRIGYNTDDDYVSSPLNDMDIVGQLMERYLAEIASDHNLPISKFISLAELIPEQARFSEDGMYRAIDVFLKAHPSLSDPERKRICSLMDCQKLSREACAHAAQNERLPVQIVVQVLYHEQHRFKDRMSGSYFGGESPALSRQMNPYNTNCNTPDELSRLRRENDDLKLELLRLRAPVKDIEQPSGNESTSSDRPPLLKKSFLSSVTKKLSRLYLFSRSESVKSLSGKTRTKPPKDRRHSIS</sequence>
<comment type="caution">
    <text evidence="1">The sequence shown here is derived from an EMBL/GenBank/DDBJ whole genome shotgun (WGS) entry which is preliminary data.</text>
</comment>
<accession>A0ACB7TWQ1</accession>
<gene>
    <name evidence="1" type="ORF">IHE45_19G020400</name>
</gene>
<protein>
    <submittedName>
        <fullName evidence="1">NPH3 domain-containing protein</fullName>
    </submittedName>
</protein>
<keyword evidence="2" id="KW-1185">Reference proteome</keyword>
<name>A0ACB7TWQ1_DIOAL</name>